<evidence type="ECO:0000256" key="4">
    <source>
        <dbReference type="ARBA" id="ARBA00022452"/>
    </source>
</evidence>
<dbReference type="GO" id="GO:0015891">
    <property type="term" value="P:siderophore transport"/>
    <property type="evidence" value="ECO:0007669"/>
    <property type="project" value="InterPro"/>
</dbReference>
<dbReference type="EMBL" id="FOPK01000021">
    <property type="protein sequence ID" value="SFH35900.1"/>
    <property type="molecule type" value="Genomic_DNA"/>
</dbReference>
<dbReference type="PANTHER" id="PTHR32552:SF90">
    <property type="entry name" value="METAL-PSEUDOPALINE RECEPTOR CNTO"/>
    <property type="match status" value="1"/>
</dbReference>
<accession>A0AAE8L8A4</accession>
<evidence type="ECO:0000256" key="8">
    <source>
        <dbReference type="ARBA" id="ARBA00023170"/>
    </source>
</evidence>
<evidence type="ECO:0000256" key="10">
    <source>
        <dbReference type="PROSITE-ProRule" id="PRU01360"/>
    </source>
</evidence>
<comment type="similarity">
    <text evidence="2 10 11">Belongs to the TonB-dependent receptor family.</text>
</comment>
<dbReference type="CDD" id="cd01347">
    <property type="entry name" value="ligand_gated_channel"/>
    <property type="match status" value="1"/>
</dbReference>
<evidence type="ECO:0000256" key="5">
    <source>
        <dbReference type="ARBA" id="ARBA00022692"/>
    </source>
</evidence>
<evidence type="ECO:0000256" key="12">
    <source>
        <dbReference type="SAM" id="SignalP"/>
    </source>
</evidence>
<keyword evidence="8 15" id="KW-0675">Receptor</keyword>
<evidence type="ECO:0000256" key="9">
    <source>
        <dbReference type="ARBA" id="ARBA00023237"/>
    </source>
</evidence>
<dbReference type="GO" id="GO:0015344">
    <property type="term" value="F:siderophore uptake transmembrane transporter activity"/>
    <property type="evidence" value="ECO:0007669"/>
    <property type="project" value="TreeGrafter"/>
</dbReference>
<evidence type="ECO:0000313" key="16">
    <source>
        <dbReference type="EMBL" id="SFH35900.1"/>
    </source>
</evidence>
<evidence type="ECO:0000259" key="14">
    <source>
        <dbReference type="Pfam" id="PF07715"/>
    </source>
</evidence>
<evidence type="ECO:0000313" key="18">
    <source>
        <dbReference type="Proteomes" id="UP000199140"/>
    </source>
</evidence>
<keyword evidence="3 10" id="KW-0813">Transport</keyword>
<protein>
    <submittedName>
        <fullName evidence="15">Ferrichrome-iron receptor</fullName>
    </submittedName>
    <submittedName>
        <fullName evidence="16">Iron complex outermembrane recepter protein</fullName>
    </submittedName>
</protein>
<keyword evidence="12" id="KW-0732">Signal</keyword>
<dbReference type="Proteomes" id="UP000199140">
    <property type="component" value="Unassembled WGS sequence"/>
</dbReference>
<dbReference type="Proteomes" id="UP000185487">
    <property type="component" value="Chromosome"/>
</dbReference>
<name>A0AAE8L8A4_9HYPH</name>
<keyword evidence="9 10" id="KW-0998">Cell outer membrane</keyword>
<keyword evidence="5 10" id="KW-0812">Transmembrane</keyword>
<evidence type="ECO:0000256" key="7">
    <source>
        <dbReference type="ARBA" id="ARBA00023136"/>
    </source>
</evidence>
<dbReference type="InterPro" id="IPR000531">
    <property type="entry name" value="Beta-barrel_TonB"/>
</dbReference>
<dbReference type="SUPFAM" id="SSF56935">
    <property type="entry name" value="Porins"/>
    <property type="match status" value="1"/>
</dbReference>
<dbReference type="InterPro" id="IPR036942">
    <property type="entry name" value="Beta-barrel_TonB_sf"/>
</dbReference>
<dbReference type="InterPro" id="IPR012910">
    <property type="entry name" value="Plug_dom"/>
</dbReference>
<organism evidence="16 18">
    <name type="scientific">Methylobacterium phyllosphaerae</name>
    <dbReference type="NCBI Taxonomy" id="418223"/>
    <lineage>
        <taxon>Bacteria</taxon>
        <taxon>Pseudomonadati</taxon>
        <taxon>Pseudomonadota</taxon>
        <taxon>Alphaproteobacteria</taxon>
        <taxon>Hyphomicrobiales</taxon>
        <taxon>Methylobacteriaceae</taxon>
        <taxon>Methylobacterium</taxon>
    </lineage>
</organism>
<gene>
    <name evidence="15" type="ORF">MCBMB27_05588</name>
    <name evidence="16" type="ORF">SAMN05192567_12188</name>
</gene>
<feature type="domain" description="TonB-dependent receptor plug" evidence="14">
    <location>
        <begin position="74"/>
        <end position="172"/>
    </location>
</feature>
<evidence type="ECO:0000313" key="15">
    <source>
        <dbReference type="EMBL" id="APT34879.1"/>
    </source>
</evidence>
<sequence length="708" mass="77720">MSRPAPQWWLRASVASLALALQGVTPTTAQSPRAETAPASVVLDPLSVEGSYTAAPKYQVKDLYSGTKTVTPRLSLPQQVDVVPQEVLRDTAATRVERALDYVPGVGKQNDFGAQNLALYSVRGFATQDIFFNGFNIARGYNGAPDTQNVQSIEVLKGPSGALYGRSDPGGTINILTKQPVALPFVEMGTLFGSFGTARTTVDAGGPLNEEGTVLYRFNGALARQDSFRDFVDGDRVLVAPVVSWLISPDTKLTVEAQYLRNRQTFDRGTVAVNNRLGLVPRSRFFGEPGDDSVSEAGILQIRLDHAFNADWQLRVAGHFNTGSLTGLQTGATGLLDDGRTLLREFRRHDFTWGVAIGQAELVGHFATGPFAHTVLLGLEHERYNSTENLLRSTPRLDPFAIDLFNPVYGQPKPPITRRYSASENVGNTAVYVQDQIALSPEWKLLLGNRTDFYNQTFRDKVSNERTEQDRTGFSPRAGLVYQPLSFLSFYGNVAASFRPNTGFDIATRPFAPETGFGYEAGVKLDLFTGLSVTGAAFHIEKENVLTTDPRDFFFQIAAGAVRSQGFDLSFVGQVTPEFRVIGGYAFIDAAVTRDEVLRVGSPLLNIPRHSGSLLGVYEVQAGDWKGFGFGGGVRAVGSRLGDSGNERFRLPGYVLTDALVYYRYENLRFGLNVDNIFDETYYERSYNAFWVGVGEPRRVIVSMTARF</sequence>
<dbReference type="GO" id="GO:0009279">
    <property type="term" value="C:cell outer membrane"/>
    <property type="evidence" value="ECO:0007669"/>
    <property type="project" value="UniProtKB-SubCell"/>
</dbReference>
<reference evidence="15 17" key="1">
    <citation type="submission" date="2016-04" db="EMBL/GenBank/DDBJ databases">
        <title>Complete genome sequencing and analysis of CBMB27, Methylobacterium phyllosphaerae isolated from leaf tissues of rice (Oryza sativa L.).</title>
        <authorList>
            <person name="Lee Y."/>
            <person name="Hwangbo K."/>
            <person name="Chung H."/>
            <person name="Yoo J."/>
            <person name="Kim K.Y."/>
            <person name="Sa T.M."/>
            <person name="Um Y."/>
            <person name="Madhaiyan M."/>
        </authorList>
    </citation>
    <scope>NUCLEOTIDE SEQUENCE [LARGE SCALE GENOMIC DNA]</scope>
    <source>
        <strain evidence="15 17">CBMB27</strain>
    </source>
</reference>
<feature type="domain" description="TonB-dependent receptor-like beta-barrel" evidence="13">
    <location>
        <begin position="245"/>
        <end position="677"/>
    </location>
</feature>
<evidence type="ECO:0000256" key="2">
    <source>
        <dbReference type="ARBA" id="ARBA00009810"/>
    </source>
</evidence>
<keyword evidence="7 10" id="KW-0472">Membrane</keyword>
<dbReference type="RefSeq" id="WP_083683763.1">
    <property type="nucleotide sequence ID" value="NZ_CP015367.1"/>
</dbReference>
<dbReference type="Gene3D" id="2.170.130.10">
    <property type="entry name" value="TonB-dependent receptor, plug domain"/>
    <property type="match status" value="1"/>
</dbReference>
<dbReference type="EMBL" id="CP015367">
    <property type="protein sequence ID" value="APT34879.1"/>
    <property type="molecule type" value="Genomic_DNA"/>
</dbReference>
<dbReference type="KEGG" id="mphy:MCBMB27_05588"/>
<feature type="signal peptide" evidence="12">
    <location>
        <begin position="1"/>
        <end position="29"/>
    </location>
</feature>
<evidence type="ECO:0000256" key="6">
    <source>
        <dbReference type="ARBA" id="ARBA00023077"/>
    </source>
</evidence>
<evidence type="ECO:0000256" key="3">
    <source>
        <dbReference type="ARBA" id="ARBA00022448"/>
    </source>
</evidence>
<evidence type="ECO:0000259" key="13">
    <source>
        <dbReference type="Pfam" id="PF00593"/>
    </source>
</evidence>
<feature type="chain" id="PRO_5042060924" evidence="12">
    <location>
        <begin position="30"/>
        <end position="708"/>
    </location>
</feature>
<reference evidence="16 18" key="2">
    <citation type="submission" date="2016-10" db="EMBL/GenBank/DDBJ databases">
        <authorList>
            <person name="Varghese N."/>
            <person name="Submissions S."/>
        </authorList>
    </citation>
    <scope>NUCLEOTIDE SEQUENCE [LARGE SCALE GENOMIC DNA]</scope>
    <source>
        <strain evidence="16 18">CBMB27</strain>
    </source>
</reference>
<dbReference type="Pfam" id="PF00593">
    <property type="entry name" value="TonB_dep_Rec_b-barrel"/>
    <property type="match status" value="1"/>
</dbReference>
<dbReference type="InterPro" id="IPR010105">
    <property type="entry name" value="TonB_sidphr_rcpt"/>
</dbReference>
<dbReference type="NCBIfam" id="TIGR01783">
    <property type="entry name" value="TonB-siderophor"/>
    <property type="match status" value="1"/>
</dbReference>
<keyword evidence="4 10" id="KW-1134">Transmembrane beta strand</keyword>
<keyword evidence="17" id="KW-1185">Reference proteome</keyword>
<dbReference type="GO" id="GO:0038023">
    <property type="term" value="F:signaling receptor activity"/>
    <property type="evidence" value="ECO:0007669"/>
    <property type="project" value="InterPro"/>
</dbReference>
<dbReference type="Pfam" id="PF07715">
    <property type="entry name" value="Plug"/>
    <property type="match status" value="1"/>
</dbReference>
<evidence type="ECO:0000313" key="17">
    <source>
        <dbReference type="Proteomes" id="UP000185487"/>
    </source>
</evidence>
<evidence type="ECO:0000256" key="11">
    <source>
        <dbReference type="RuleBase" id="RU003357"/>
    </source>
</evidence>
<dbReference type="FunFam" id="2.40.170.20:FF:000005">
    <property type="entry name" value="TonB-dependent siderophore receptor"/>
    <property type="match status" value="1"/>
</dbReference>
<keyword evidence="6 11" id="KW-0798">TonB box</keyword>
<dbReference type="PANTHER" id="PTHR32552">
    <property type="entry name" value="FERRICHROME IRON RECEPTOR-RELATED"/>
    <property type="match status" value="1"/>
</dbReference>
<evidence type="ECO:0000256" key="1">
    <source>
        <dbReference type="ARBA" id="ARBA00004571"/>
    </source>
</evidence>
<dbReference type="AlphaFoldDB" id="A0AAE8L8A4"/>
<dbReference type="InterPro" id="IPR037066">
    <property type="entry name" value="Plug_dom_sf"/>
</dbReference>
<dbReference type="InterPro" id="IPR039426">
    <property type="entry name" value="TonB-dep_rcpt-like"/>
</dbReference>
<dbReference type="PROSITE" id="PS52016">
    <property type="entry name" value="TONB_DEPENDENT_REC_3"/>
    <property type="match status" value="1"/>
</dbReference>
<proteinExistence type="inferred from homology"/>
<comment type="subcellular location">
    <subcellularLocation>
        <location evidence="1 10">Cell outer membrane</location>
        <topology evidence="1 10">Multi-pass membrane protein</topology>
    </subcellularLocation>
</comment>
<dbReference type="Gene3D" id="2.40.170.20">
    <property type="entry name" value="TonB-dependent receptor, beta-barrel domain"/>
    <property type="match status" value="1"/>
</dbReference>